<accession>A0A6H2DMA7</accession>
<dbReference type="InterPro" id="IPR011701">
    <property type="entry name" value="MFS"/>
</dbReference>
<feature type="transmembrane region" description="Helical" evidence="4">
    <location>
        <begin position="111"/>
        <end position="136"/>
    </location>
</feature>
<keyword evidence="1 4" id="KW-0812">Transmembrane</keyword>
<feature type="transmembrane region" description="Helical" evidence="4">
    <location>
        <begin position="302"/>
        <end position="321"/>
    </location>
</feature>
<feature type="domain" description="Major facilitator superfamily (MFS) profile" evidence="5">
    <location>
        <begin position="17"/>
        <end position="416"/>
    </location>
</feature>
<evidence type="ECO:0000256" key="1">
    <source>
        <dbReference type="ARBA" id="ARBA00022692"/>
    </source>
</evidence>
<gene>
    <name evidence="6" type="ORF">HF685_05460</name>
</gene>
<evidence type="ECO:0000259" key="5">
    <source>
        <dbReference type="PROSITE" id="PS50850"/>
    </source>
</evidence>
<dbReference type="PANTHER" id="PTHR11360">
    <property type="entry name" value="MONOCARBOXYLATE TRANSPORTER"/>
    <property type="match status" value="1"/>
</dbReference>
<evidence type="ECO:0000313" key="7">
    <source>
        <dbReference type="Proteomes" id="UP000501600"/>
    </source>
</evidence>
<feature type="transmembrane region" description="Helical" evidence="4">
    <location>
        <begin position="327"/>
        <end position="348"/>
    </location>
</feature>
<dbReference type="GO" id="GO:0022857">
    <property type="term" value="F:transmembrane transporter activity"/>
    <property type="evidence" value="ECO:0007669"/>
    <property type="project" value="InterPro"/>
</dbReference>
<feature type="transmembrane region" description="Helical" evidence="4">
    <location>
        <begin position="275"/>
        <end position="295"/>
    </location>
</feature>
<evidence type="ECO:0000256" key="4">
    <source>
        <dbReference type="SAM" id="Phobius"/>
    </source>
</evidence>
<dbReference type="InterPro" id="IPR020846">
    <property type="entry name" value="MFS_dom"/>
</dbReference>
<keyword evidence="7" id="KW-1185">Reference proteome</keyword>
<dbReference type="InterPro" id="IPR050327">
    <property type="entry name" value="Proton-linked_MCT"/>
</dbReference>
<evidence type="ECO:0000313" key="6">
    <source>
        <dbReference type="EMBL" id="QJB68796.1"/>
    </source>
</evidence>
<feature type="transmembrane region" description="Helical" evidence="4">
    <location>
        <begin position="392"/>
        <end position="411"/>
    </location>
</feature>
<name>A0A6H2DMA7_9SPHN</name>
<protein>
    <submittedName>
        <fullName evidence="6">MFS transporter</fullName>
    </submittedName>
</protein>
<feature type="transmembrane region" description="Helical" evidence="4">
    <location>
        <begin position="177"/>
        <end position="198"/>
    </location>
</feature>
<feature type="transmembrane region" description="Helical" evidence="4">
    <location>
        <begin position="238"/>
        <end position="263"/>
    </location>
</feature>
<dbReference type="SUPFAM" id="SSF103473">
    <property type="entry name" value="MFS general substrate transporter"/>
    <property type="match status" value="1"/>
</dbReference>
<feature type="transmembrane region" description="Helical" evidence="4">
    <location>
        <begin position="87"/>
        <end position="105"/>
    </location>
</feature>
<sequence length="427" mass="44906">MTNSSATNTGHSSGIFRGWYVVVGGFLNSMLLIGATIYSFGLFVNPVEAEFGLGREQVNLGYLAFLIGFAVWAPIVGKLLEKFDVRLISTVGSISFAAGMIAISMTYSAPVIGLLMLAPVAFGVVAAGAFTANTVVTRWFTMKRGQALGIVAIASSAGGFAITPLFALVVGEIGWRQALAIMGVIIGVAAVAVAALFLRDRPSDFGIRPDGETEHPTSASLADETPLTGKQILGMRNFWLVAVGVGLLLGSDQAILTSLVPYGIDRGFTMAEASFLVSAMTGSAILGKLVLGWLCDRVDKRYLFLFVVACNLAFLAVLILQPGYTQLLVAASVIGLAIGGVYPVWTSLTADCFGSASFGIAYGLMNIVAMPCALISVTLAGRSFDQTGSYDFAFWTFIGLDILAAILVFALRLQPVSSRKVVALSTK</sequence>
<feature type="transmembrane region" description="Helical" evidence="4">
    <location>
        <begin position="360"/>
        <end position="380"/>
    </location>
</feature>
<dbReference type="PANTHER" id="PTHR11360:SF290">
    <property type="entry name" value="MONOCARBOXYLATE MFS PERMEASE"/>
    <property type="match status" value="1"/>
</dbReference>
<keyword evidence="3 4" id="KW-0472">Membrane</keyword>
<dbReference type="Pfam" id="PF07690">
    <property type="entry name" value="MFS_1"/>
    <property type="match status" value="1"/>
</dbReference>
<organism evidence="6 7">
    <name type="scientific">Parasphingorhabdus halotolerans</name>
    <dbReference type="NCBI Taxonomy" id="2725558"/>
    <lineage>
        <taxon>Bacteria</taxon>
        <taxon>Pseudomonadati</taxon>
        <taxon>Pseudomonadota</taxon>
        <taxon>Alphaproteobacteria</taxon>
        <taxon>Sphingomonadales</taxon>
        <taxon>Sphingomonadaceae</taxon>
        <taxon>Parasphingorhabdus</taxon>
    </lineage>
</organism>
<evidence type="ECO:0000256" key="2">
    <source>
        <dbReference type="ARBA" id="ARBA00022989"/>
    </source>
</evidence>
<dbReference type="Proteomes" id="UP000501600">
    <property type="component" value="Chromosome"/>
</dbReference>
<keyword evidence="2 4" id="KW-1133">Transmembrane helix</keyword>
<dbReference type="InterPro" id="IPR036259">
    <property type="entry name" value="MFS_trans_sf"/>
</dbReference>
<dbReference type="PROSITE" id="PS50850">
    <property type="entry name" value="MFS"/>
    <property type="match status" value="1"/>
</dbReference>
<feature type="transmembrane region" description="Helical" evidence="4">
    <location>
        <begin position="148"/>
        <end position="171"/>
    </location>
</feature>
<dbReference type="EMBL" id="CP051217">
    <property type="protein sequence ID" value="QJB68796.1"/>
    <property type="molecule type" value="Genomic_DNA"/>
</dbReference>
<reference evidence="6 7" key="1">
    <citation type="submission" date="2020-04" db="EMBL/GenBank/DDBJ databases">
        <title>Genome sequence for Sphingorhabdus sp. strain M1.</title>
        <authorList>
            <person name="Park S.-J."/>
        </authorList>
    </citation>
    <scope>NUCLEOTIDE SEQUENCE [LARGE SCALE GENOMIC DNA]</scope>
    <source>
        <strain evidence="6 7">JK6</strain>
    </source>
</reference>
<dbReference type="RefSeq" id="WP_168818638.1">
    <property type="nucleotide sequence ID" value="NZ_CP051217.1"/>
</dbReference>
<feature type="transmembrane region" description="Helical" evidence="4">
    <location>
        <begin position="60"/>
        <end position="80"/>
    </location>
</feature>
<dbReference type="AlphaFoldDB" id="A0A6H2DMA7"/>
<dbReference type="Gene3D" id="1.20.1250.20">
    <property type="entry name" value="MFS general substrate transporter like domains"/>
    <property type="match status" value="2"/>
</dbReference>
<evidence type="ECO:0000256" key="3">
    <source>
        <dbReference type="ARBA" id="ARBA00023136"/>
    </source>
</evidence>
<proteinExistence type="predicted"/>
<feature type="transmembrane region" description="Helical" evidence="4">
    <location>
        <begin position="20"/>
        <end position="40"/>
    </location>
</feature>
<dbReference type="KEGG" id="phao:HF685_05460"/>